<dbReference type="Proteomes" id="UP001597419">
    <property type="component" value="Unassembled WGS sequence"/>
</dbReference>
<gene>
    <name evidence="9" type="ORF">ACFSYJ_09015</name>
</gene>
<evidence type="ECO:0000256" key="6">
    <source>
        <dbReference type="ARBA" id="ARBA00023136"/>
    </source>
</evidence>
<dbReference type="RefSeq" id="WP_345387445.1">
    <property type="nucleotide sequence ID" value="NZ_BAABHG010000002.1"/>
</dbReference>
<evidence type="ECO:0000256" key="5">
    <source>
        <dbReference type="ARBA" id="ARBA00022989"/>
    </source>
</evidence>
<organism evidence="9 10">
    <name type="scientific">Amycolatopsis samaneae</name>
    <dbReference type="NCBI Taxonomy" id="664691"/>
    <lineage>
        <taxon>Bacteria</taxon>
        <taxon>Bacillati</taxon>
        <taxon>Actinomycetota</taxon>
        <taxon>Actinomycetes</taxon>
        <taxon>Pseudonocardiales</taxon>
        <taxon>Pseudonocardiaceae</taxon>
        <taxon>Amycolatopsis</taxon>
    </lineage>
</organism>
<name>A0ABW5GCA1_9PSEU</name>
<dbReference type="PANTHER" id="PTHR43163">
    <property type="entry name" value="DIPEPTIDE TRANSPORT SYSTEM PERMEASE PROTEIN DPPB-RELATED"/>
    <property type="match status" value="1"/>
</dbReference>
<dbReference type="CDD" id="cd06261">
    <property type="entry name" value="TM_PBP2"/>
    <property type="match status" value="1"/>
</dbReference>
<evidence type="ECO:0000256" key="2">
    <source>
        <dbReference type="ARBA" id="ARBA00022448"/>
    </source>
</evidence>
<evidence type="ECO:0000256" key="7">
    <source>
        <dbReference type="RuleBase" id="RU363032"/>
    </source>
</evidence>
<evidence type="ECO:0000256" key="3">
    <source>
        <dbReference type="ARBA" id="ARBA00022475"/>
    </source>
</evidence>
<dbReference type="Pfam" id="PF00528">
    <property type="entry name" value="BPD_transp_1"/>
    <property type="match status" value="1"/>
</dbReference>
<comment type="similarity">
    <text evidence="7">Belongs to the binding-protein-dependent transport system permease family.</text>
</comment>
<accession>A0ABW5GCA1</accession>
<comment type="subcellular location">
    <subcellularLocation>
        <location evidence="1 7">Cell membrane</location>
        <topology evidence="1 7">Multi-pass membrane protein</topology>
    </subcellularLocation>
</comment>
<dbReference type="InterPro" id="IPR035906">
    <property type="entry name" value="MetI-like_sf"/>
</dbReference>
<keyword evidence="10" id="KW-1185">Reference proteome</keyword>
<evidence type="ECO:0000256" key="4">
    <source>
        <dbReference type="ARBA" id="ARBA00022692"/>
    </source>
</evidence>
<evidence type="ECO:0000313" key="9">
    <source>
        <dbReference type="EMBL" id="MFD2458740.1"/>
    </source>
</evidence>
<dbReference type="Gene3D" id="1.10.3720.10">
    <property type="entry name" value="MetI-like"/>
    <property type="match status" value="1"/>
</dbReference>
<dbReference type="PANTHER" id="PTHR43163:SF6">
    <property type="entry name" value="DIPEPTIDE TRANSPORT SYSTEM PERMEASE PROTEIN DPPB-RELATED"/>
    <property type="match status" value="1"/>
</dbReference>
<protein>
    <submittedName>
        <fullName evidence="9">ABC transporter permease</fullName>
    </submittedName>
</protein>
<feature type="transmembrane region" description="Helical" evidence="7">
    <location>
        <begin position="293"/>
        <end position="319"/>
    </location>
</feature>
<feature type="transmembrane region" description="Helical" evidence="7">
    <location>
        <begin position="246"/>
        <end position="268"/>
    </location>
</feature>
<keyword evidence="6 7" id="KW-0472">Membrane</keyword>
<reference evidence="10" key="1">
    <citation type="journal article" date="2019" name="Int. J. Syst. Evol. Microbiol.">
        <title>The Global Catalogue of Microorganisms (GCM) 10K type strain sequencing project: providing services to taxonomists for standard genome sequencing and annotation.</title>
        <authorList>
            <consortium name="The Broad Institute Genomics Platform"/>
            <consortium name="The Broad Institute Genome Sequencing Center for Infectious Disease"/>
            <person name="Wu L."/>
            <person name="Ma J."/>
        </authorList>
    </citation>
    <scope>NUCLEOTIDE SEQUENCE [LARGE SCALE GENOMIC DNA]</scope>
    <source>
        <strain evidence="10">CGMCC 4.7643</strain>
    </source>
</reference>
<evidence type="ECO:0000256" key="1">
    <source>
        <dbReference type="ARBA" id="ARBA00004651"/>
    </source>
</evidence>
<dbReference type="EMBL" id="JBHUKU010000004">
    <property type="protein sequence ID" value="MFD2458740.1"/>
    <property type="molecule type" value="Genomic_DNA"/>
</dbReference>
<keyword evidence="5 7" id="KW-1133">Transmembrane helix</keyword>
<proteinExistence type="inferred from homology"/>
<comment type="caution">
    <text evidence="9">The sequence shown here is derived from an EMBL/GenBank/DDBJ whole genome shotgun (WGS) entry which is preliminary data.</text>
</comment>
<dbReference type="InterPro" id="IPR000515">
    <property type="entry name" value="MetI-like"/>
</dbReference>
<keyword evidence="2 7" id="KW-0813">Transport</keyword>
<feature type="transmembrane region" description="Helical" evidence="7">
    <location>
        <begin position="190"/>
        <end position="208"/>
    </location>
</feature>
<feature type="domain" description="ABC transmembrane type-1" evidence="8">
    <location>
        <begin position="95"/>
        <end position="312"/>
    </location>
</feature>
<keyword evidence="3" id="KW-1003">Cell membrane</keyword>
<evidence type="ECO:0000259" key="8">
    <source>
        <dbReference type="PROSITE" id="PS50928"/>
    </source>
</evidence>
<dbReference type="SUPFAM" id="SSF161098">
    <property type="entry name" value="MetI-like"/>
    <property type="match status" value="1"/>
</dbReference>
<sequence>MTGFLLRRFANYIALCLVATFAAFSLASLAFSPLDELKLRNPPPPQATIDAKAAELHLTMPIPERFFVWLGDVLHGNFGRTVTDQPITDELFRRMGVSLRLFLLGITIGIIIGVLVGVVSAIRQYKISDYLATTFSFVVLSTPVFVIATVLKAGAQSVNDNLLGGYQFFIVQGETSGLDGGFGDVLLDRLQHIIVPTLAIVLTQVAYYSRYQRSAMLDVLGSDFLRTAQAKGLTRRKALFKHGLRTALIPMATLFAFGFGLLVTGGIFTEKIFGWYGMGDWLVTGIQKQDTNIVATVTLFIAVCVLLAGWLADVLYALLDPRVRIR</sequence>
<evidence type="ECO:0000313" key="10">
    <source>
        <dbReference type="Proteomes" id="UP001597419"/>
    </source>
</evidence>
<keyword evidence="4 7" id="KW-0812">Transmembrane</keyword>
<feature type="transmembrane region" description="Helical" evidence="7">
    <location>
        <begin position="101"/>
        <end position="122"/>
    </location>
</feature>
<feature type="transmembrane region" description="Helical" evidence="7">
    <location>
        <begin position="12"/>
        <end position="34"/>
    </location>
</feature>
<feature type="transmembrane region" description="Helical" evidence="7">
    <location>
        <begin position="134"/>
        <end position="155"/>
    </location>
</feature>
<dbReference type="PROSITE" id="PS50928">
    <property type="entry name" value="ABC_TM1"/>
    <property type="match status" value="1"/>
</dbReference>